<dbReference type="AlphaFoldDB" id="A0A917C014"/>
<sequence>MSQEIDFVKFNPTQNMTILVFTKHPAEEYIPIASKIMSYNNVYAEQVGFIEPAGHHSADAALRMAGGEFCGNACMALAAFLAAEKGATEVVLEVSGTDQLVRCQVKPDGDDYLCQINMPLPKQIEQKSIHFEGNDLDIVIVRYEDSIHIVIEVDHFDRKVREQAQLLAKLLGVTLGSQLIGVLLYKSSTEELVPLIYVPHLDSMIWERGCGSGTASLGAYRAWQIKGEFEAPIRQPGGTIHVAAHCIQEKLAALRIEGTVGIVAQGKAFI</sequence>
<evidence type="ECO:0000313" key="2">
    <source>
        <dbReference type="Proteomes" id="UP000637643"/>
    </source>
</evidence>
<keyword evidence="2" id="KW-1185">Reference proteome</keyword>
<dbReference type="RefSeq" id="WP_189021971.1">
    <property type="nucleotide sequence ID" value="NZ_BMKR01000002.1"/>
</dbReference>
<evidence type="ECO:0000313" key="1">
    <source>
        <dbReference type="EMBL" id="GGF62339.1"/>
    </source>
</evidence>
<accession>A0A917C014</accession>
<proteinExistence type="predicted"/>
<comment type="caution">
    <text evidence="1">The sequence shown here is derived from an EMBL/GenBank/DDBJ whole genome shotgun (WGS) entry which is preliminary data.</text>
</comment>
<dbReference type="SUPFAM" id="SSF54506">
    <property type="entry name" value="Diaminopimelate epimerase-like"/>
    <property type="match status" value="1"/>
</dbReference>
<name>A0A917C014_9BACL</name>
<dbReference type="InterPro" id="IPR058944">
    <property type="entry name" value="CntK-like"/>
</dbReference>
<reference evidence="1" key="1">
    <citation type="journal article" date="2014" name="Int. J. Syst. Evol. Microbiol.">
        <title>Complete genome sequence of Corynebacterium casei LMG S-19264T (=DSM 44701T), isolated from a smear-ripened cheese.</title>
        <authorList>
            <consortium name="US DOE Joint Genome Institute (JGI-PGF)"/>
            <person name="Walter F."/>
            <person name="Albersmeier A."/>
            <person name="Kalinowski J."/>
            <person name="Ruckert C."/>
        </authorList>
    </citation>
    <scope>NUCLEOTIDE SEQUENCE</scope>
    <source>
        <strain evidence="1">CGMCC 1.16134</strain>
    </source>
</reference>
<dbReference type="EMBL" id="BMKR01000002">
    <property type="protein sequence ID" value="GGF62339.1"/>
    <property type="molecule type" value="Genomic_DNA"/>
</dbReference>
<dbReference type="Pfam" id="PF26317">
    <property type="entry name" value="CntK_N"/>
    <property type="match status" value="1"/>
</dbReference>
<dbReference type="Proteomes" id="UP000637643">
    <property type="component" value="Unassembled WGS sequence"/>
</dbReference>
<organism evidence="1 2">
    <name type="scientific">Paenibacillus albidus</name>
    <dbReference type="NCBI Taxonomy" id="2041023"/>
    <lineage>
        <taxon>Bacteria</taxon>
        <taxon>Bacillati</taxon>
        <taxon>Bacillota</taxon>
        <taxon>Bacilli</taxon>
        <taxon>Bacillales</taxon>
        <taxon>Paenibacillaceae</taxon>
        <taxon>Paenibacillus</taxon>
    </lineage>
</organism>
<gene>
    <name evidence="1" type="ORF">GCM10010912_04350</name>
</gene>
<protein>
    <submittedName>
        <fullName evidence="1">Diaminopimelate epimerase</fullName>
    </submittedName>
</protein>
<dbReference type="Gene3D" id="3.10.310.10">
    <property type="entry name" value="Diaminopimelate Epimerase, Chain A, domain 1"/>
    <property type="match status" value="2"/>
</dbReference>
<reference evidence="1" key="2">
    <citation type="submission" date="2020-09" db="EMBL/GenBank/DDBJ databases">
        <authorList>
            <person name="Sun Q."/>
            <person name="Zhou Y."/>
        </authorList>
    </citation>
    <scope>NUCLEOTIDE SEQUENCE</scope>
    <source>
        <strain evidence="1">CGMCC 1.16134</strain>
    </source>
</reference>